<dbReference type="CDD" id="cd07185">
    <property type="entry name" value="OmpA_C-like"/>
    <property type="match status" value="1"/>
</dbReference>
<feature type="domain" description="OmpA-like" evidence="4">
    <location>
        <begin position="281"/>
        <end position="391"/>
    </location>
</feature>
<evidence type="ECO:0000313" key="6">
    <source>
        <dbReference type="Proteomes" id="UP000636891"/>
    </source>
</evidence>
<dbReference type="SUPFAM" id="SSF103088">
    <property type="entry name" value="OmpA-like"/>
    <property type="match status" value="1"/>
</dbReference>
<name>A0ABR7CJQ5_9BACT</name>
<evidence type="ECO:0000313" key="5">
    <source>
        <dbReference type="EMBL" id="MBC5615877.1"/>
    </source>
</evidence>
<dbReference type="PANTHER" id="PTHR30329:SF21">
    <property type="entry name" value="LIPOPROTEIN YIAD-RELATED"/>
    <property type="match status" value="1"/>
</dbReference>
<dbReference type="RefSeq" id="WP_055201862.1">
    <property type="nucleotide sequence ID" value="NZ_JACOOK010000001.1"/>
</dbReference>
<dbReference type="InterPro" id="IPR050330">
    <property type="entry name" value="Bact_OuterMem_StrucFunc"/>
</dbReference>
<dbReference type="InterPro" id="IPR036737">
    <property type="entry name" value="OmpA-like_sf"/>
</dbReference>
<evidence type="ECO:0000256" key="2">
    <source>
        <dbReference type="SAM" id="Coils"/>
    </source>
</evidence>
<sequence length="391" mass="42879">MKRFFIAVALTVACAPAFAQEVVGLQEAQTRRGPYLTNRLFDNIFISVAGGINIYEGENDSYGGKRLAPALDVAVGKWVTPSVGLRLQYSGLKAYGWTNARTMYAVASESADSRGMFREKFNVSNLHADVMWNISNAIGGYKETRTWNFVPYVGFGWARSFGNHAYNNEFAFTYGLLNNIRLGGLVDLNLEVKQMVVNQRFDGVVRGSKGEGMTTITAGLTFKLNRRGFSRPIVPVPVDLTPYNNKIASLEGDLADAQANAKRLADELAAEKNKVKTTPAPAPEIEGPIMGTFFNIGSYTLSAKEIMNLGYVAKFMKAYPDKKFKIVGYADSATGSAKRNQYLSQQRAEAVYKVLVDRLGVKASQLEIVAKGGTNEFPEIPLNRVAIVDAD</sequence>
<dbReference type="EMBL" id="JACOOK010000001">
    <property type="protein sequence ID" value="MBC5615877.1"/>
    <property type="molecule type" value="Genomic_DNA"/>
</dbReference>
<accession>A0ABR7CJQ5</accession>
<feature type="coiled-coil region" evidence="2">
    <location>
        <begin position="247"/>
        <end position="274"/>
    </location>
</feature>
<keyword evidence="3" id="KW-0732">Signal</keyword>
<dbReference type="Proteomes" id="UP000636891">
    <property type="component" value="Unassembled WGS sequence"/>
</dbReference>
<keyword evidence="6" id="KW-1185">Reference proteome</keyword>
<reference evidence="5 6" key="1">
    <citation type="submission" date="2020-08" db="EMBL/GenBank/DDBJ databases">
        <title>Genome public.</title>
        <authorList>
            <person name="Liu C."/>
            <person name="Sun Q."/>
        </authorList>
    </citation>
    <scope>NUCLEOTIDE SEQUENCE [LARGE SCALE GENOMIC DNA]</scope>
    <source>
        <strain evidence="5 6">New-7</strain>
    </source>
</reference>
<dbReference type="PROSITE" id="PS51123">
    <property type="entry name" value="OMPA_2"/>
    <property type="match status" value="1"/>
</dbReference>
<comment type="caution">
    <text evidence="5">The sequence shown here is derived from an EMBL/GenBank/DDBJ whole genome shotgun (WGS) entry which is preliminary data.</text>
</comment>
<dbReference type="Pfam" id="PF00691">
    <property type="entry name" value="OmpA"/>
    <property type="match status" value="1"/>
</dbReference>
<evidence type="ECO:0000256" key="1">
    <source>
        <dbReference type="PROSITE-ProRule" id="PRU00473"/>
    </source>
</evidence>
<evidence type="ECO:0000259" key="4">
    <source>
        <dbReference type="PROSITE" id="PS51123"/>
    </source>
</evidence>
<proteinExistence type="predicted"/>
<keyword evidence="1" id="KW-0472">Membrane</keyword>
<feature type="chain" id="PRO_5046422316" evidence="3">
    <location>
        <begin position="20"/>
        <end position="391"/>
    </location>
</feature>
<feature type="signal peptide" evidence="3">
    <location>
        <begin position="1"/>
        <end position="19"/>
    </location>
</feature>
<dbReference type="PANTHER" id="PTHR30329">
    <property type="entry name" value="STATOR ELEMENT OF FLAGELLAR MOTOR COMPLEX"/>
    <property type="match status" value="1"/>
</dbReference>
<protein>
    <submittedName>
        <fullName evidence="5">OmpA family protein</fullName>
    </submittedName>
</protein>
<dbReference type="InterPro" id="IPR006665">
    <property type="entry name" value="OmpA-like"/>
</dbReference>
<dbReference type="Gene3D" id="3.30.1330.60">
    <property type="entry name" value="OmpA-like domain"/>
    <property type="match status" value="1"/>
</dbReference>
<keyword evidence="2" id="KW-0175">Coiled coil</keyword>
<evidence type="ECO:0000256" key="3">
    <source>
        <dbReference type="SAM" id="SignalP"/>
    </source>
</evidence>
<organism evidence="5 6">
    <name type="scientific">Alistipes hominis</name>
    <dbReference type="NCBI Taxonomy" id="2763015"/>
    <lineage>
        <taxon>Bacteria</taxon>
        <taxon>Pseudomonadati</taxon>
        <taxon>Bacteroidota</taxon>
        <taxon>Bacteroidia</taxon>
        <taxon>Bacteroidales</taxon>
        <taxon>Rikenellaceae</taxon>
        <taxon>Alistipes</taxon>
    </lineage>
</organism>
<gene>
    <name evidence="5" type="ORF">H8S08_02420</name>
</gene>